<reference evidence="2" key="1">
    <citation type="submission" date="2011-01" db="EMBL/GenBank/DDBJ databases">
        <title>The Genome Sequence of Nematocida parisii strain ERTm3.</title>
        <authorList>
            <consortium name="The Broad Institute Genome Sequencing Platform"/>
            <consortium name="The Broad Institute Genome Sequencing Center for Infectious Disease"/>
            <person name="Cuomo C."/>
            <person name="Troemel E."/>
            <person name="Young S.K."/>
            <person name="Zeng Q."/>
            <person name="Gargeya S."/>
            <person name="Fitzgerald M."/>
            <person name="Haas B."/>
            <person name="Abouelleil A."/>
            <person name="Alvarado L."/>
            <person name="Arachchi H.M."/>
            <person name="Berlin A."/>
            <person name="Chapman S.B."/>
            <person name="Gearin G."/>
            <person name="Goldberg J."/>
            <person name="Griggs A."/>
            <person name="Gujja S."/>
            <person name="Hansen M."/>
            <person name="Heiman D."/>
            <person name="Howarth C."/>
            <person name="Larimer J."/>
            <person name="Lui A."/>
            <person name="MacDonald P.J.P."/>
            <person name="McCowen C."/>
            <person name="Montmayeur A."/>
            <person name="Murphy C."/>
            <person name="Neiman D."/>
            <person name="Pearson M."/>
            <person name="Priest M."/>
            <person name="Roberts A."/>
            <person name="Saif S."/>
            <person name="Shea T."/>
            <person name="Sisk P."/>
            <person name="Stolte C."/>
            <person name="Sykes S."/>
            <person name="Wortman J."/>
            <person name="Nusbaum C."/>
            <person name="Birren B."/>
        </authorList>
    </citation>
    <scope>NUCLEOTIDE SEQUENCE</scope>
    <source>
        <strain evidence="2">ERTm3</strain>
    </source>
</reference>
<keyword evidence="3" id="KW-1185">Reference proteome</keyword>
<dbReference type="AlphaFoldDB" id="I3ED46"/>
<organism evidence="2 3">
    <name type="scientific">Nematocida parisii (strain ERTm3)</name>
    <name type="common">Nematode killer fungus</name>
    <dbReference type="NCBI Taxonomy" id="935791"/>
    <lineage>
        <taxon>Eukaryota</taxon>
        <taxon>Fungi</taxon>
        <taxon>Fungi incertae sedis</taxon>
        <taxon>Microsporidia</taxon>
        <taxon>Nematocida</taxon>
    </lineage>
</organism>
<keyword evidence="1" id="KW-1133">Transmembrane helix</keyword>
<evidence type="ECO:0000313" key="3">
    <source>
        <dbReference type="Proteomes" id="UP000002872"/>
    </source>
</evidence>
<protein>
    <submittedName>
        <fullName evidence="2">Uncharacterized protein</fullName>
    </submittedName>
</protein>
<gene>
    <name evidence="2" type="ORF">NEQG_02663</name>
</gene>
<dbReference type="HOGENOM" id="CLU_151429_0_0_1"/>
<dbReference type="EMBL" id="GL870887">
    <property type="protein sequence ID" value="EIJ87143.1"/>
    <property type="molecule type" value="Genomic_DNA"/>
</dbReference>
<keyword evidence="1" id="KW-0812">Transmembrane</keyword>
<evidence type="ECO:0000313" key="2">
    <source>
        <dbReference type="EMBL" id="EIJ87143.1"/>
    </source>
</evidence>
<sequence>MTYSPFIIHALFTYYVPIHLSLVYSAVSWYDFTLHKDAFSEFRMFREAHGLAVTRPLICTSTLDALRGFGWLKELHILERTVLVTDSTDSTITTALLPKALETLKLARDGRECAEWALHARRENKHGYAQKDPNALITLTHH</sequence>
<evidence type="ECO:0000256" key="1">
    <source>
        <dbReference type="SAM" id="Phobius"/>
    </source>
</evidence>
<dbReference type="InParanoid" id="I3ED46"/>
<accession>I3ED46</accession>
<name>I3ED46_NEMP3</name>
<proteinExistence type="predicted"/>
<feature type="transmembrane region" description="Helical" evidence="1">
    <location>
        <begin position="6"/>
        <end position="27"/>
    </location>
</feature>
<keyword evidence="1" id="KW-0472">Membrane</keyword>
<dbReference type="Proteomes" id="UP000002872">
    <property type="component" value="Unassembled WGS sequence"/>
</dbReference>
<dbReference type="VEuPathDB" id="MicrosporidiaDB:NEQG_02663"/>
<dbReference type="OrthoDB" id="2189335at2759"/>